<feature type="chain" id="PRO_5042182396" evidence="1">
    <location>
        <begin position="37"/>
        <end position="104"/>
    </location>
</feature>
<name>A0AAD6DHI0_9EURO</name>
<dbReference type="EMBL" id="JAQJAC010000006">
    <property type="protein sequence ID" value="KAJ5581059.1"/>
    <property type="molecule type" value="Genomic_DNA"/>
</dbReference>
<evidence type="ECO:0000313" key="2">
    <source>
        <dbReference type="EMBL" id="KAJ5581059.1"/>
    </source>
</evidence>
<comment type="caution">
    <text evidence="2">The sequence shown here is derived from an EMBL/GenBank/DDBJ whole genome shotgun (WGS) entry which is preliminary data.</text>
</comment>
<dbReference type="AlphaFoldDB" id="A0AAD6DHI0"/>
<sequence length="104" mass="11096">MFRLQRLDPKAPRYPYPSNMRVSLFLVGFIASLTYALPKAQEACGQVNPTKLLPESVQATNDHQEASACNTAAKDGQPGACCPSLLSCIPSSANSTTGTCGYKQ</sequence>
<proteinExistence type="predicted"/>
<reference evidence="2 3" key="1">
    <citation type="journal article" date="2023" name="IMA Fungus">
        <title>Comparative genomic study of the Penicillium genus elucidates a diverse pangenome and 15 lateral gene transfer events.</title>
        <authorList>
            <person name="Petersen C."/>
            <person name="Sorensen T."/>
            <person name="Nielsen M.R."/>
            <person name="Sondergaard T.E."/>
            <person name="Sorensen J.L."/>
            <person name="Fitzpatrick D.A."/>
            <person name="Frisvad J.C."/>
            <person name="Nielsen K.L."/>
        </authorList>
    </citation>
    <scope>NUCLEOTIDE SEQUENCE [LARGE SCALE GENOMIC DNA]</scope>
    <source>
        <strain evidence="2 3">IBT 29057</strain>
    </source>
</reference>
<feature type="signal peptide" evidence="1">
    <location>
        <begin position="1"/>
        <end position="36"/>
    </location>
</feature>
<keyword evidence="3" id="KW-1185">Reference proteome</keyword>
<keyword evidence="1" id="KW-0732">Signal</keyword>
<evidence type="ECO:0000313" key="3">
    <source>
        <dbReference type="Proteomes" id="UP001216150"/>
    </source>
</evidence>
<accession>A0AAD6DHI0</accession>
<gene>
    <name evidence="2" type="ORF">N7450_007360</name>
</gene>
<protein>
    <submittedName>
        <fullName evidence="2">Uncharacterized protein</fullName>
    </submittedName>
</protein>
<evidence type="ECO:0000256" key="1">
    <source>
        <dbReference type="SAM" id="SignalP"/>
    </source>
</evidence>
<organism evidence="2 3">
    <name type="scientific">Penicillium hetheringtonii</name>
    <dbReference type="NCBI Taxonomy" id="911720"/>
    <lineage>
        <taxon>Eukaryota</taxon>
        <taxon>Fungi</taxon>
        <taxon>Dikarya</taxon>
        <taxon>Ascomycota</taxon>
        <taxon>Pezizomycotina</taxon>
        <taxon>Eurotiomycetes</taxon>
        <taxon>Eurotiomycetidae</taxon>
        <taxon>Eurotiales</taxon>
        <taxon>Aspergillaceae</taxon>
        <taxon>Penicillium</taxon>
    </lineage>
</organism>
<dbReference type="Proteomes" id="UP001216150">
    <property type="component" value="Unassembled WGS sequence"/>
</dbReference>